<dbReference type="Proteomes" id="UP000315112">
    <property type="component" value="Unassembled WGS sequence"/>
</dbReference>
<dbReference type="InterPro" id="IPR036291">
    <property type="entry name" value="NAD(P)-bd_dom_sf"/>
</dbReference>
<evidence type="ECO:0000313" key="2">
    <source>
        <dbReference type="EMBL" id="QGZ39349.1"/>
    </source>
</evidence>
<dbReference type="InterPro" id="IPR051783">
    <property type="entry name" value="NAD(P)-dependent_oxidoreduct"/>
</dbReference>
<dbReference type="AlphaFoldDB" id="A0A562PT58"/>
<feature type="domain" description="NAD-dependent epimerase/dehydratase" evidence="1">
    <location>
        <begin position="3"/>
        <end position="73"/>
    </location>
</feature>
<dbReference type="SUPFAM" id="SSF51735">
    <property type="entry name" value="NAD(P)-binding Rossmann-fold domains"/>
    <property type="match status" value="1"/>
</dbReference>
<dbReference type="PANTHER" id="PTHR48079:SF6">
    <property type="entry name" value="NAD(P)-BINDING DOMAIN-CONTAINING PROTEIN-RELATED"/>
    <property type="match status" value="1"/>
</dbReference>
<reference evidence="3 4" key="1">
    <citation type="journal article" date="2015" name="Stand. Genomic Sci.">
        <title>Genomic Encyclopedia of Bacterial and Archaeal Type Strains, Phase III: the genomes of soil and plant-associated and newly described type strains.</title>
        <authorList>
            <person name="Whitman W.B."/>
            <person name="Woyke T."/>
            <person name="Klenk H.P."/>
            <person name="Zhou Y."/>
            <person name="Lilburn T.G."/>
            <person name="Beck B.J."/>
            <person name="De Vos P."/>
            <person name="Vandamme P."/>
            <person name="Eisen J.A."/>
            <person name="Garrity G."/>
            <person name="Hugenholtz P."/>
            <person name="Kyrpides N.C."/>
        </authorList>
    </citation>
    <scope>NUCLEOTIDE SEQUENCE [LARGE SCALE GENOMIC DNA]</scope>
    <source>
        <strain evidence="3 4">CGMCC 1.10685</strain>
    </source>
</reference>
<evidence type="ECO:0000259" key="1">
    <source>
        <dbReference type="Pfam" id="PF01370"/>
    </source>
</evidence>
<evidence type="ECO:0000313" key="4">
    <source>
        <dbReference type="Proteomes" id="UP000315112"/>
    </source>
</evidence>
<dbReference type="PANTHER" id="PTHR48079">
    <property type="entry name" value="PROTEIN YEEZ"/>
    <property type="match status" value="1"/>
</dbReference>
<dbReference type="OrthoDB" id="9787292at2"/>
<keyword evidence="5" id="KW-1185">Reference proteome</keyword>
<proteinExistence type="predicted"/>
<reference evidence="3" key="2">
    <citation type="submission" date="2019-07" db="EMBL/GenBank/DDBJ databases">
        <authorList>
            <person name="Whitman W."/>
            <person name="Huntemann M."/>
            <person name="Clum A."/>
            <person name="Pillay M."/>
            <person name="Palaniappan K."/>
            <person name="Varghese N."/>
            <person name="Mikhailova N."/>
            <person name="Stamatis D."/>
            <person name="Reddy T."/>
            <person name="Daum C."/>
            <person name="Shapiro N."/>
            <person name="Ivanova N."/>
            <person name="Kyrpides N."/>
            <person name="Woyke T."/>
        </authorList>
    </citation>
    <scope>NUCLEOTIDE SEQUENCE</scope>
    <source>
        <strain evidence="3">CGMCC 1.10685</strain>
    </source>
</reference>
<dbReference type="RefSeq" id="WP_145875033.1">
    <property type="nucleotide sequence ID" value="NZ_CP046904.1"/>
</dbReference>
<dbReference type="Pfam" id="PF01370">
    <property type="entry name" value="Epimerase"/>
    <property type="match status" value="1"/>
</dbReference>
<dbReference type="Proteomes" id="UP000437862">
    <property type="component" value="Chromosome"/>
</dbReference>
<evidence type="ECO:0000313" key="5">
    <source>
        <dbReference type="Proteomes" id="UP000437862"/>
    </source>
</evidence>
<dbReference type="GO" id="GO:0004029">
    <property type="term" value="F:aldehyde dehydrogenase (NAD+) activity"/>
    <property type="evidence" value="ECO:0007669"/>
    <property type="project" value="TreeGrafter"/>
</dbReference>
<name>A0A562PT58_9BURK</name>
<organism evidence="3 4">
    <name type="scientific">Pseudoduganella flava</name>
    <dbReference type="NCBI Taxonomy" id="871742"/>
    <lineage>
        <taxon>Bacteria</taxon>
        <taxon>Pseudomonadati</taxon>
        <taxon>Pseudomonadota</taxon>
        <taxon>Betaproteobacteria</taxon>
        <taxon>Burkholderiales</taxon>
        <taxon>Oxalobacteraceae</taxon>
        <taxon>Telluria group</taxon>
        <taxon>Pseudoduganella</taxon>
    </lineage>
</organism>
<dbReference type="EMBL" id="CP046904">
    <property type="protein sequence ID" value="QGZ39349.1"/>
    <property type="molecule type" value="Genomic_DNA"/>
</dbReference>
<gene>
    <name evidence="2" type="ORF">GO485_10020</name>
    <name evidence="3" type="ORF">IP92_02399</name>
</gene>
<dbReference type="GO" id="GO:0005737">
    <property type="term" value="C:cytoplasm"/>
    <property type="evidence" value="ECO:0007669"/>
    <property type="project" value="TreeGrafter"/>
</dbReference>
<dbReference type="EMBL" id="VLKW01000004">
    <property type="protein sequence ID" value="TWI47340.1"/>
    <property type="molecule type" value="Genomic_DNA"/>
</dbReference>
<accession>A0A562PT58</accession>
<sequence length="295" mass="30270">MRVFVTGATGFVGSAIVQELLGAGHQVVGLTRSDTGAAALEQAGAQVYRGNLDEPDSLVAGAAGADAVIHTAFDHDFSRFADNCEKDRRAIAALGKGLMGSERRLIVTSGLAQLAAGRLATEHDVPPAGFPRQSEAAAAALRAQGVRAAAMRLPPSVHGAGDHGFVPMLIALARRTGVSAYVGDGGNPWAATHRLDVAHAFRLALERGGSGPWHAVAEEAIPFAAIAGAIGKGLGVPVRSLSNEEAAAHFGWMAHFVAGEMAASSARTRTELGWAAAQAGLLADLEQGMYFSGHA</sequence>
<dbReference type="InterPro" id="IPR001509">
    <property type="entry name" value="Epimerase_deHydtase"/>
</dbReference>
<protein>
    <submittedName>
        <fullName evidence="2">NAD-dependent epimerase/dehydratase family protein</fullName>
    </submittedName>
    <submittedName>
        <fullName evidence="3">Nucleoside-diphosphate-sugar epimerase</fullName>
    </submittedName>
</protein>
<dbReference type="Gene3D" id="3.40.50.720">
    <property type="entry name" value="NAD(P)-binding Rossmann-like Domain"/>
    <property type="match status" value="1"/>
</dbReference>
<evidence type="ECO:0000313" key="3">
    <source>
        <dbReference type="EMBL" id="TWI47340.1"/>
    </source>
</evidence>
<reference evidence="2 5" key="3">
    <citation type="submission" date="2019-12" db="EMBL/GenBank/DDBJ databases">
        <title>Draft Genome Sequences of Six Type Strains of the Genus Massilia.</title>
        <authorList>
            <person name="Miess H."/>
            <person name="Frediansyah A."/>
            <person name="Goeker M."/>
            <person name="Gross H."/>
        </authorList>
    </citation>
    <scope>NUCLEOTIDE SEQUENCE [LARGE SCALE GENOMIC DNA]</scope>
    <source>
        <strain evidence="2 5">DSM 26639</strain>
    </source>
</reference>
<dbReference type="CDD" id="cd05262">
    <property type="entry name" value="SDR_a7"/>
    <property type="match status" value="1"/>
</dbReference>